<dbReference type="Proteomes" id="UP000095282">
    <property type="component" value="Unplaced"/>
</dbReference>
<name>A0A1I7US01_9PELO</name>
<evidence type="ECO:0000313" key="2">
    <source>
        <dbReference type="WBParaSite" id="Csp11.Scaffold630.g18760.t1"/>
    </source>
</evidence>
<dbReference type="eggNOG" id="ENOG502TITH">
    <property type="taxonomic scope" value="Eukaryota"/>
</dbReference>
<accession>A0A1I7US01</accession>
<evidence type="ECO:0000313" key="1">
    <source>
        <dbReference type="Proteomes" id="UP000095282"/>
    </source>
</evidence>
<proteinExistence type="predicted"/>
<keyword evidence="1" id="KW-1185">Reference proteome</keyword>
<sequence>MQAPPPYTSIAQTVTAQPQPQYATFLPFQSPPRPEPKKPCKCCAPCCLLIQICGCLAEVCFALCDCREI</sequence>
<dbReference type="WBParaSite" id="Csp11.Scaffold630.g18760.t1">
    <property type="protein sequence ID" value="Csp11.Scaffold630.g18760.t1"/>
    <property type="gene ID" value="Csp11.Scaffold630.g18760"/>
</dbReference>
<dbReference type="AlphaFoldDB" id="A0A1I7US01"/>
<protein>
    <submittedName>
        <fullName evidence="2">CYSTM domain-containing protein</fullName>
    </submittedName>
</protein>
<reference evidence="2" key="1">
    <citation type="submission" date="2016-11" db="UniProtKB">
        <authorList>
            <consortium name="WormBaseParasite"/>
        </authorList>
    </citation>
    <scope>IDENTIFICATION</scope>
</reference>
<organism evidence="1 2">
    <name type="scientific">Caenorhabditis tropicalis</name>
    <dbReference type="NCBI Taxonomy" id="1561998"/>
    <lineage>
        <taxon>Eukaryota</taxon>
        <taxon>Metazoa</taxon>
        <taxon>Ecdysozoa</taxon>
        <taxon>Nematoda</taxon>
        <taxon>Chromadorea</taxon>
        <taxon>Rhabditida</taxon>
        <taxon>Rhabditina</taxon>
        <taxon>Rhabditomorpha</taxon>
        <taxon>Rhabditoidea</taxon>
        <taxon>Rhabditidae</taxon>
        <taxon>Peloderinae</taxon>
        <taxon>Caenorhabditis</taxon>
    </lineage>
</organism>